<dbReference type="OrthoDB" id="7305308at2759"/>
<dbReference type="SUPFAM" id="SSF55729">
    <property type="entry name" value="Acyl-CoA N-acyltransferases (Nat)"/>
    <property type="match status" value="1"/>
</dbReference>
<dbReference type="InterPro" id="IPR016181">
    <property type="entry name" value="Acyl_CoA_acyltransferase"/>
</dbReference>
<dbReference type="EMBL" id="LXTC01000002">
    <property type="protein sequence ID" value="OBA22268.1"/>
    <property type="molecule type" value="Genomic_DNA"/>
</dbReference>
<dbReference type="InterPro" id="IPR051016">
    <property type="entry name" value="Diverse_Substrate_AcTransf"/>
</dbReference>
<evidence type="ECO:0000313" key="5">
    <source>
        <dbReference type="Proteomes" id="UP000092555"/>
    </source>
</evidence>
<dbReference type="InterPro" id="IPR000182">
    <property type="entry name" value="GNAT_dom"/>
</dbReference>
<dbReference type="GeneID" id="30028778"/>
<feature type="domain" description="N-acetyltransferase" evidence="3">
    <location>
        <begin position="42"/>
        <end position="190"/>
    </location>
</feature>
<dbReference type="RefSeq" id="XP_018712764.1">
    <property type="nucleotide sequence ID" value="XM_018855802.1"/>
</dbReference>
<dbReference type="STRING" id="869754.A0A1A0HED8"/>
<keyword evidence="2 4" id="KW-0012">Acyltransferase</keyword>
<evidence type="ECO:0000313" key="4">
    <source>
        <dbReference type="EMBL" id="OBA22268.1"/>
    </source>
</evidence>
<dbReference type="PANTHER" id="PTHR10545:SF29">
    <property type="entry name" value="GH14572P-RELATED"/>
    <property type="match status" value="1"/>
</dbReference>
<evidence type="ECO:0000256" key="2">
    <source>
        <dbReference type="ARBA" id="ARBA00023315"/>
    </source>
</evidence>
<dbReference type="Gene3D" id="3.40.630.30">
    <property type="match status" value="1"/>
</dbReference>
<proteinExistence type="predicted"/>
<dbReference type="Proteomes" id="UP000092555">
    <property type="component" value="Unassembled WGS sequence"/>
</dbReference>
<dbReference type="GO" id="GO:0008080">
    <property type="term" value="F:N-acetyltransferase activity"/>
    <property type="evidence" value="ECO:0007669"/>
    <property type="project" value="TreeGrafter"/>
</dbReference>
<dbReference type="AlphaFoldDB" id="A0A1A0HED8"/>
<reference evidence="4 5" key="1">
    <citation type="submission" date="2016-05" db="EMBL/GenBank/DDBJ databases">
        <title>Comparative genomics of biotechnologically important yeasts.</title>
        <authorList>
            <consortium name="DOE Joint Genome Institute"/>
            <person name="Riley R."/>
            <person name="Haridas S."/>
            <person name="Wolfe K.H."/>
            <person name="Lopes M.R."/>
            <person name="Hittinger C.T."/>
            <person name="Goker M."/>
            <person name="Salamov A."/>
            <person name="Wisecaver J."/>
            <person name="Long T.M."/>
            <person name="Aerts A.L."/>
            <person name="Barry K."/>
            <person name="Choi C."/>
            <person name="Clum A."/>
            <person name="Coughlan A.Y."/>
            <person name="Deshpande S."/>
            <person name="Douglass A.P."/>
            <person name="Hanson S.J."/>
            <person name="Klenk H.-P."/>
            <person name="LaButti K."/>
            <person name="Lapidus A."/>
            <person name="Lindquist E."/>
            <person name="Lipzen A."/>
            <person name="Meier-kolthoff J.P."/>
            <person name="Ohm R.A."/>
            <person name="Otillar R.P."/>
            <person name="Pangilinan J."/>
            <person name="Peng Y."/>
            <person name="Rokas A."/>
            <person name="Rosa C.A."/>
            <person name="Scheuner C."/>
            <person name="Sibirny A.A."/>
            <person name="Slot J.C."/>
            <person name="Stielow J.B."/>
            <person name="Sun H."/>
            <person name="Kurtzman C.P."/>
            <person name="Blackwell M."/>
            <person name="Grigoriev I.V."/>
            <person name="Jeffries T.W."/>
        </authorList>
    </citation>
    <scope>NUCLEOTIDE SEQUENCE [LARGE SCALE GENOMIC DNA]</scope>
    <source>
        <strain evidence="4 5">NRRL YB-4993</strain>
    </source>
</reference>
<comment type="caution">
    <text evidence="4">The sequence shown here is derived from an EMBL/GenBank/DDBJ whole genome shotgun (WGS) entry which is preliminary data.</text>
</comment>
<dbReference type="CDD" id="cd04301">
    <property type="entry name" value="NAT_SF"/>
    <property type="match status" value="1"/>
</dbReference>
<dbReference type="Pfam" id="PF00583">
    <property type="entry name" value="Acetyltransf_1"/>
    <property type="match status" value="1"/>
</dbReference>
<name>A0A1A0HED8_9ASCO</name>
<protein>
    <submittedName>
        <fullName evidence="4">Acyl-CoA N-acyltransferase</fullName>
    </submittedName>
</protein>
<keyword evidence="1 4" id="KW-0808">Transferase</keyword>
<evidence type="ECO:0000256" key="1">
    <source>
        <dbReference type="ARBA" id="ARBA00022679"/>
    </source>
</evidence>
<sequence length="190" mass="22359">MWKSHAVIVLRLPYQKCSGYILIKRRSSSVQYRFYVHDYVMFKIRPITADDKEEWFQLWYGEDSYLELYHALSVVTPEITKTTFGRFLDVNEPVYAAVAVDDTGRLIGFATYLTHRDTWSIEDSLFLNDFFVSNECRRGGIGGSLIDFVYLEADRLGVKKVYWNTQLDNHRAQMFTKFENKSGFLLYVRP</sequence>
<organism evidence="4 5">
    <name type="scientific">Metschnikowia bicuspidata var. bicuspidata NRRL YB-4993</name>
    <dbReference type="NCBI Taxonomy" id="869754"/>
    <lineage>
        <taxon>Eukaryota</taxon>
        <taxon>Fungi</taxon>
        <taxon>Dikarya</taxon>
        <taxon>Ascomycota</taxon>
        <taxon>Saccharomycotina</taxon>
        <taxon>Pichiomycetes</taxon>
        <taxon>Metschnikowiaceae</taxon>
        <taxon>Metschnikowia</taxon>
    </lineage>
</organism>
<accession>A0A1A0HED8</accession>
<dbReference type="PANTHER" id="PTHR10545">
    <property type="entry name" value="DIAMINE N-ACETYLTRANSFERASE"/>
    <property type="match status" value="1"/>
</dbReference>
<dbReference type="GO" id="GO:0005737">
    <property type="term" value="C:cytoplasm"/>
    <property type="evidence" value="ECO:0007669"/>
    <property type="project" value="TreeGrafter"/>
</dbReference>
<evidence type="ECO:0000259" key="3">
    <source>
        <dbReference type="PROSITE" id="PS51186"/>
    </source>
</evidence>
<gene>
    <name evidence="4" type="ORF">METBIDRAFT_31194</name>
</gene>
<dbReference type="PROSITE" id="PS51186">
    <property type="entry name" value="GNAT"/>
    <property type="match status" value="1"/>
</dbReference>
<keyword evidence="5" id="KW-1185">Reference proteome</keyword>